<dbReference type="EMBL" id="NVWI01000002">
    <property type="protein sequence ID" value="PCJ42879.1"/>
    <property type="molecule type" value="Genomic_DNA"/>
</dbReference>
<protein>
    <recommendedName>
        <fullName evidence="6">Phosphate transporter</fullName>
    </recommendedName>
</protein>
<dbReference type="InterPro" id="IPR001204">
    <property type="entry name" value="Phos_transporter"/>
</dbReference>
<evidence type="ECO:0000256" key="2">
    <source>
        <dbReference type="ARBA" id="ARBA00022448"/>
    </source>
</evidence>
<keyword evidence="3 6" id="KW-0812">Transmembrane</keyword>
<name>A0A2A5CG89_9GAMM</name>
<evidence type="ECO:0000256" key="6">
    <source>
        <dbReference type="RuleBase" id="RU363058"/>
    </source>
</evidence>
<evidence type="ECO:0000313" key="8">
    <source>
        <dbReference type="Proteomes" id="UP000228987"/>
    </source>
</evidence>
<keyword evidence="6" id="KW-0592">Phosphate transport</keyword>
<dbReference type="Pfam" id="PF01384">
    <property type="entry name" value="PHO4"/>
    <property type="match status" value="1"/>
</dbReference>
<feature type="transmembrane region" description="Helical" evidence="6">
    <location>
        <begin position="135"/>
        <end position="157"/>
    </location>
</feature>
<sequence length="376" mass="39682">MLVGLLFLAVIFLAYFNGANDNFKGVATLYGSGTVSYKTAITLATLATFAGSLSALFLAQGLVDSFSGKGLVPEEITATPVFLTAVALGAGSTVLLATRLGFPISTTHSLVGGLLGAGLMSVGWNVNFSTLGSAFFIPLLISPFIAFILGMSVYWLLTKTRIMLGITKETCICVGEEKEYVPLRVIALNQSAATNIEHETHKTSLTMAEESKCVDIYTDKLWGVYVQKLLDIAHTISAAAVSFARGLNDTPKIAGLLVAVEVLNLQFSMTAIALGMAIGGLLNARKVAETVSHKITKISHSQGFSANLVTSFLVIVASKFGVPVSTTHVSVGSIFGISMVSSSHNAKMITNIILSWLITLPVAALFSAIAYFIIPM</sequence>
<feature type="transmembrane region" description="Helical" evidence="6">
    <location>
        <begin position="42"/>
        <end position="63"/>
    </location>
</feature>
<feature type="transmembrane region" description="Helical" evidence="6">
    <location>
        <begin position="109"/>
        <end position="128"/>
    </location>
</feature>
<accession>A0A2A5CG89</accession>
<feature type="transmembrane region" description="Helical" evidence="6">
    <location>
        <begin position="265"/>
        <end position="284"/>
    </location>
</feature>
<keyword evidence="2 6" id="KW-0813">Transport</keyword>
<reference evidence="8" key="1">
    <citation type="submission" date="2017-08" db="EMBL/GenBank/DDBJ databases">
        <title>A dynamic microbial community with high functional redundancy inhabits the cold, oxic subseafloor aquifer.</title>
        <authorList>
            <person name="Tully B.J."/>
            <person name="Wheat C.G."/>
            <person name="Glazer B.T."/>
            <person name="Huber J.A."/>
        </authorList>
    </citation>
    <scope>NUCLEOTIDE SEQUENCE [LARGE SCALE GENOMIC DNA]</scope>
</reference>
<gene>
    <name evidence="7" type="ORF">COA71_05130</name>
</gene>
<dbReference type="PANTHER" id="PTHR11101:SF80">
    <property type="entry name" value="PHOSPHATE TRANSPORTER"/>
    <property type="match status" value="1"/>
</dbReference>
<dbReference type="GO" id="GO:0005315">
    <property type="term" value="F:phosphate transmembrane transporter activity"/>
    <property type="evidence" value="ECO:0007669"/>
    <property type="project" value="InterPro"/>
</dbReference>
<evidence type="ECO:0000256" key="3">
    <source>
        <dbReference type="ARBA" id="ARBA00022692"/>
    </source>
</evidence>
<dbReference type="AlphaFoldDB" id="A0A2A5CG89"/>
<feature type="transmembrane region" description="Helical" evidence="6">
    <location>
        <begin position="75"/>
        <end position="97"/>
    </location>
</feature>
<dbReference type="GO" id="GO:0035435">
    <property type="term" value="P:phosphate ion transmembrane transport"/>
    <property type="evidence" value="ECO:0007669"/>
    <property type="project" value="TreeGrafter"/>
</dbReference>
<proteinExistence type="inferred from homology"/>
<dbReference type="GO" id="GO:0016020">
    <property type="term" value="C:membrane"/>
    <property type="evidence" value="ECO:0007669"/>
    <property type="project" value="UniProtKB-SubCell"/>
</dbReference>
<comment type="subcellular location">
    <subcellularLocation>
        <location evidence="1 6">Membrane</location>
        <topology evidence="1 6">Multi-pass membrane protein</topology>
    </subcellularLocation>
</comment>
<dbReference type="PANTHER" id="PTHR11101">
    <property type="entry name" value="PHOSPHATE TRANSPORTER"/>
    <property type="match status" value="1"/>
</dbReference>
<evidence type="ECO:0000256" key="5">
    <source>
        <dbReference type="ARBA" id="ARBA00023136"/>
    </source>
</evidence>
<evidence type="ECO:0000313" key="7">
    <source>
        <dbReference type="EMBL" id="PCJ42879.1"/>
    </source>
</evidence>
<comment type="caution">
    <text evidence="7">The sequence shown here is derived from an EMBL/GenBank/DDBJ whole genome shotgun (WGS) entry which is preliminary data.</text>
</comment>
<feature type="transmembrane region" description="Helical" evidence="6">
    <location>
        <begin position="353"/>
        <end position="374"/>
    </location>
</feature>
<evidence type="ECO:0000256" key="1">
    <source>
        <dbReference type="ARBA" id="ARBA00004141"/>
    </source>
</evidence>
<organism evidence="7 8">
    <name type="scientific">SAR86 cluster bacterium</name>
    <dbReference type="NCBI Taxonomy" id="2030880"/>
    <lineage>
        <taxon>Bacteria</taxon>
        <taxon>Pseudomonadati</taxon>
        <taxon>Pseudomonadota</taxon>
        <taxon>Gammaproteobacteria</taxon>
        <taxon>SAR86 cluster</taxon>
    </lineage>
</organism>
<feature type="transmembrane region" description="Helical" evidence="6">
    <location>
        <begin position="304"/>
        <end position="322"/>
    </location>
</feature>
<dbReference type="Proteomes" id="UP000228987">
    <property type="component" value="Unassembled WGS sequence"/>
</dbReference>
<comment type="similarity">
    <text evidence="6">Belongs to the inorganic phosphate transporter (PiT) (TC 2.A.20) family.</text>
</comment>
<keyword evidence="5 6" id="KW-0472">Membrane</keyword>
<keyword evidence="4 6" id="KW-1133">Transmembrane helix</keyword>
<evidence type="ECO:0000256" key="4">
    <source>
        <dbReference type="ARBA" id="ARBA00022989"/>
    </source>
</evidence>